<feature type="region of interest" description="Disordered" evidence="4">
    <location>
        <begin position="264"/>
        <end position="286"/>
    </location>
</feature>
<sequence length="484" mass="54561">MRFHVVGLGSVGSLFAFHLRRTLSEDHPISIIIRNRKRFLQPPNASTPLFVEKSSEVSNVRGFEWDEIDALESRISNLVFDESGGVRNMFARVDDGFEHRRFNRYREEQMQKNRNSTTSLSSTSRSSTLSGGRLRDNSTKIESLFVATKAFQVIPVLQQLRPRMSSSTTIVLLQNGMGIYEKVINELFRNPDERPHFVLASNTHGAWLRKPLHTVHAGDGDLRFGIVPDPQGRDFEASTRSAEAGVRTRALSLDDIAPPAFPARPSALPTSTLQSNASSPPSLTSPDARYASLRATIRLLLSLSELNPVWETAENMQTRLRQKLVVNSVINPLTALMGCRNGDLFLWPSAHRIAKAVCNEASDVFKAQTLRHSNVNLSDSTTRHRYANIELDEVNILLPRELRSRELHLRCRKVSKQTADNFSSMLVDMRKGGQTEIDFMNGYLHRAGLEYGVRTPTIDALLWMVKLKKSMPNVAIDYYPHLKN</sequence>
<dbReference type="Proteomes" id="UP000076798">
    <property type="component" value="Unassembled WGS sequence"/>
</dbReference>
<keyword evidence="3" id="KW-0560">Oxidoreductase</keyword>
<dbReference type="GO" id="GO:0008677">
    <property type="term" value="F:2-dehydropantoate 2-reductase activity"/>
    <property type="evidence" value="ECO:0007669"/>
    <property type="project" value="TreeGrafter"/>
</dbReference>
<feature type="compositionally biased region" description="Low complexity" evidence="4">
    <location>
        <begin position="116"/>
        <end position="132"/>
    </location>
</feature>
<dbReference type="InterPro" id="IPR008927">
    <property type="entry name" value="6-PGluconate_DH-like_C_sf"/>
</dbReference>
<evidence type="ECO:0000256" key="3">
    <source>
        <dbReference type="ARBA" id="ARBA00023002"/>
    </source>
</evidence>
<dbReference type="InterPro" id="IPR013332">
    <property type="entry name" value="KPR_N"/>
</dbReference>
<keyword evidence="2" id="KW-0521">NADP</keyword>
<keyword evidence="8" id="KW-1185">Reference proteome</keyword>
<dbReference type="Gene3D" id="3.40.50.720">
    <property type="entry name" value="NAD(P)-binding Rossmann-like Domain"/>
    <property type="match status" value="1"/>
</dbReference>
<evidence type="ECO:0000259" key="5">
    <source>
        <dbReference type="Pfam" id="PF02558"/>
    </source>
</evidence>
<organism evidence="7 8">
    <name type="scientific">Sistotremastrum suecicum HHB10207 ss-3</name>
    <dbReference type="NCBI Taxonomy" id="1314776"/>
    <lineage>
        <taxon>Eukaryota</taxon>
        <taxon>Fungi</taxon>
        <taxon>Dikarya</taxon>
        <taxon>Basidiomycota</taxon>
        <taxon>Agaricomycotina</taxon>
        <taxon>Agaricomycetes</taxon>
        <taxon>Sistotremastrales</taxon>
        <taxon>Sistotremastraceae</taxon>
        <taxon>Sistotremastrum</taxon>
    </lineage>
</organism>
<dbReference type="InterPro" id="IPR050838">
    <property type="entry name" value="Ketopantoate_reductase"/>
</dbReference>
<evidence type="ECO:0000256" key="2">
    <source>
        <dbReference type="ARBA" id="ARBA00022857"/>
    </source>
</evidence>
<dbReference type="AlphaFoldDB" id="A0A166CM67"/>
<dbReference type="InterPro" id="IPR036291">
    <property type="entry name" value="NAD(P)-bd_dom_sf"/>
</dbReference>
<evidence type="ECO:0000259" key="6">
    <source>
        <dbReference type="Pfam" id="PF08546"/>
    </source>
</evidence>
<dbReference type="STRING" id="1314776.A0A166CM67"/>
<gene>
    <name evidence="7" type="ORF">SISSUDRAFT_833976</name>
</gene>
<dbReference type="PANTHER" id="PTHR43765:SF2">
    <property type="entry name" value="2-DEHYDROPANTOATE 2-REDUCTASE"/>
    <property type="match status" value="1"/>
</dbReference>
<dbReference type="PANTHER" id="PTHR43765">
    <property type="entry name" value="2-DEHYDROPANTOATE 2-REDUCTASE-RELATED"/>
    <property type="match status" value="1"/>
</dbReference>
<dbReference type="Pfam" id="PF08546">
    <property type="entry name" value="ApbA_C"/>
    <property type="match status" value="1"/>
</dbReference>
<feature type="region of interest" description="Disordered" evidence="4">
    <location>
        <begin position="105"/>
        <end position="134"/>
    </location>
</feature>
<feature type="compositionally biased region" description="Polar residues" evidence="4">
    <location>
        <begin position="268"/>
        <end position="285"/>
    </location>
</feature>
<dbReference type="SUPFAM" id="SSF48179">
    <property type="entry name" value="6-phosphogluconate dehydrogenase C-terminal domain-like"/>
    <property type="match status" value="1"/>
</dbReference>
<evidence type="ECO:0000256" key="1">
    <source>
        <dbReference type="ARBA" id="ARBA00007870"/>
    </source>
</evidence>
<dbReference type="Gene3D" id="1.10.1040.10">
    <property type="entry name" value="N-(1-d-carboxylethyl)-l-norvaline Dehydrogenase, domain 2"/>
    <property type="match status" value="1"/>
</dbReference>
<accession>A0A166CM67</accession>
<dbReference type="InterPro" id="IPR013328">
    <property type="entry name" value="6PGD_dom2"/>
</dbReference>
<dbReference type="GO" id="GO:0050661">
    <property type="term" value="F:NADP binding"/>
    <property type="evidence" value="ECO:0007669"/>
    <property type="project" value="TreeGrafter"/>
</dbReference>
<evidence type="ECO:0000256" key="4">
    <source>
        <dbReference type="SAM" id="MobiDB-lite"/>
    </source>
</evidence>
<dbReference type="InterPro" id="IPR013752">
    <property type="entry name" value="KPA_reductase"/>
</dbReference>
<dbReference type="OrthoDB" id="73846at2759"/>
<dbReference type="SUPFAM" id="SSF51735">
    <property type="entry name" value="NAD(P)-binding Rossmann-fold domains"/>
    <property type="match status" value="1"/>
</dbReference>
<dbReference type="EMBL" id="KV428080">
    <property type="protein sequence ID" value="KZT37613.1"/>
    <property type="molecule type" value="Genomic_DNA"/>
</dbReference>
<evidence type="ECO:0000313" key="7">
    <source>
        <dbReference type="EMBL" id="KZT37613.1"/>
    </source>
</evidence>
<dbReference type="GO" id="GO:0005739">
    <property type="term" value="C:mitochondrion"/>
    <property type="evidence" value="ECO:0007669"/>
    <property type="project" value="TreeGrafter"/>
</dbReference>
<comment type="similarity">
    <text evidence="1">Belongs to the ketopantoate reductase family.</text>
</comment>
<evidence type="ECO:0000313" key="8">
    <source>
        <dbReference type="Proteomes" id="UP000076798"/>
    </source>
</evidence>
<reference evidence="7 8" key="1">
    <citation type="journal article" date="2016" name="Mol. Biol. Evol.">
        <title>Comparative Genomics of Early-Diverging Mushroom-Forming Fungi Provides Insights into the Origins of Lignocellulose Decay Capabilities.</title>
        <authorList>
            <person name="Nagy L.G."/>
            <person name="Riley R."/>
            <person name="Tritt A."/>
            <person name="Adam C."/>
            <person name="Daum C."/>
            <person name="Floudas D."/>
            <person name="Sun H."/>
            <person name="Yadav J.S."/>
            <person name="Pangilinan J."/>
            <person name="Larsson K.H."/>
            <person name="Matsuura K."/>
            <person name="Barry K."/>
            <person name="Labutti K."/>
            <person name="Kuo R."/>
            <person name="Ohm R.A."/>
            <person name="Bhattacharya S.S."/>
            <person name="Shirouzu T."/>
            <person name="Yoshinaga Y."/>
            <person name="Martin F.M."/>
            <person name="Grigoriev I.V."/>
            <person name="Hibbett D.S."/>
        </authorList>
    </citation>
    <scope>NUCLEOTIDE SEQUENCE [LARGE SCALE GENOMIC DNA]</scope>
    <source>
        <strain evidence="7 8">HHB10207 ss-3</strain>
    </source>
</reference>
<name>A0A166CM67_9AGAM</name>
<feature type="domain" description="Ketopantoate reductase C-terminal" evidence="6">
    <location>
        <begin position="315"/>
        <end position="468"/>
    </location>
</feature>
<proteinExistence type="inferred from homology"/>
<dbReference type="Pfam" id="PF02558">
    <property type="entry name" value="ApbA"/>
    <property type="match status" value="1"/>
</dbReference>
<evidence type="ECO:0008006" key="9">
    <source>
        <dbReference type="Google" id="ProtNLM"/>
    </source>
</evidence>
<feature type="domain" description="Ketopantoate reductase N-terminal" evidence="5">
    <location>
        <begin position="109"/>
        <end position="227"/>
    </location>
</feature>
<protein>
    <recommendedName>
        <fullName evidence="9">2-dehydropantoate 2-reductase</fullName>
    </recommendedName>
</protein>